<feature type="transmembrane region" description="Helical" evidence="15">
    <location>
        <begin position="553"/>
        <end position="579"/>
    </location>
</feature>
<keyword evidence="10" id="KW-0325">Glycoprotein</keyword>
<evidence type="ECO:0000256" key="15">
    <source>
        <dbReference type="SAM" id="Phobius"/>
    </source>
</evidence>
<evidence type="ECO:0000256" key="12">
    <source>
        <dbReference type="ARBA" id="ARBA00023303"/>
    </source>
</evidence>
<feature type="compositionally biased region" description="Polar residues" evidence="14">
    <location>
        <begin position="676"/>
        <end position="687"/>
    </location>
</feature>
<dbReference type="PANTHER" id="PTHR11690:SF244">
    <property type="entry name" value="DEGENERIN LIKE"/>
    <property type="match status" value="1"/>
</dbReference>
<keyword evidence="9 15" id="KW-0472">Membrane</keyword>
<keyword evidence="16" id="KW-1185">Reference proteome</keyword>
<feature type="compositionally biased region" description="Basic residues" evidence="14">
    <location>
        <begin position="654"/>
        <end position="667"/>
    </location>
</feature>
<evidence type="ECO:0000256" key="4">
    <source>
        <dbReference type="ARBA" id="ARBA00022461"/>
    </source>
</evidence>
<evidence type="ECO:0000256" key="6">
    <source>
        <dbReference type="ARBA" id="ARBA00022989"/>
    </source>
</evidence>
<feature type="compositionally biased region" description="Basic and acidic residues" evidence="14">
    <location>
        <begin position="643"/>
        <end position="653"/>
    </location>
</feature>
<name>A0A1I8B0S4_MELHA</name>
<comment type="similarity">
    <text evidence="2 13">Belongs to the amiloride-sensitive sodium channel (TC 1.A.6) family.</text>
</comment>
<proteinExistence type="inferred from homology"/>
<keyword evidence="4 13" id="KW-0894">Sodium channel</keyword>
<dbReference type="AlphaFoldDB" id="A0A1I8B0S4"/>
<reference evidence="17" key="1">
    <citation type="submission" date="2016-11" db="UniProtKB">
        <authorList>
            <consortium name="WormBaseParasite"/>
        </authorList>
    </citation>
    <scope>IDENTIFICATION</scope>
</reference>
<keyword evidence="11 13" id="KW-0739">Sodium transport</keyword>
<sequence>MNGSLPNKEEEQLQKNKEENNNKEKQNVLKENSASSSSSSYCCCCNCFCRNNDKEKEKKKSSTNQKLSSSLINQKTKKDQKYSSTSKFANNLIINSLNSSKLPSSPSSSFSSSSFSSSCLSSLSSSFDDSSSTFSFHHRHRRRGGMRWLKKRPEKAYCRLLRENTTFHGIRDSIATVGWLRAIWICIIFLASMAALIGCGFIVSLILPDIIICPFNRFNKTYLNYWNVSDNLAQYLELAFPQASQHPFQYKSYKNLIDKINELEEELTELLLKIGISFAKFIDKAAINCRAFFVNKFICENTTELMSMTGKCFRIKGEEQRNDGHGHSQKLIINLPKKLYNPAPNQMLNNGILVKLAERNKGIDHDMSFVPAGVHAIIQLTATRFEFKHYPPHFLCREEEESYSRVWCFEKCFLEKAEKKCNCSIAAASQPGSPNICRPRQFFNCVYNVLQFANANYVDNNVARCKTICLPPCRNWRFDKTISYANFPSEVAKHFVKDQAEWENLQNTIILEVFYTTLDYTVIQQMLTITPSSFIAQLGGQWLRLTSQLGGQISLWIGGSIISVIQLVIYLISYLFVYFRRTRQETINRMRENRMRRKSELFNEENKKENNKIIALEGGLPEPAEIEILCKKEKRKMKRKRKNKEENEGEIKHRKELKRKGRRKRKEAIKCDSSQKSDNNNKINMENSDYDYEMDDVNCITARV</sequence>
<keyword evidence="7" id="KW-0915">Sodium</keyword>
<evidence type="ECO:0000256" key="9">
    <source>
        <dbReference type="ARBA" id="ARBA00023136"/>
    </source>
</evidence>
<feature type="transmembrane region" description="Helical" evidence="15">
    <location>
        <begin position="182"/>
        <end position="207"/>
    </location>
</feature>
<feature type="region of interest" description="Disordered" evidence="14">
    <location>
        <begin position="58"/>
        <end position="83"/>
    </location>
</feature>
<dbReference type="PANTHER" id="PTHR11690">
    <property type="entry name" value="AMILORIDE-SENSITIVE SODIUM CHANNEL-RELATED"/>
    <property type="match status" value="1"/>
</dbReference>
<evidence type="ECO:0000313" key="16">
    <source>
        <dbReference type="Proteomes" id="UP000095281"/>
    </source>
</evidence>
<comment type="subcellular location">
    <subcellularLocation>
        <location evidence="1">Membrane</location>
        <topology evidence="1">Multi-pass membrane protein</topology>
    </subcellularLocation>
</comment>
<keyword evidence="8 13" id="KW-0406">Ion transport</keyword>
<evidence type="ECO:0000313" key="17">
    <source>
        <dbReference type="WBParaSite" id="MhA1_Contig1147.frz3.gene1"/>
    </source>
</evidence>
<dbReference type="WBParaSite" id="MhA1_Contig1147.frz3.gene1">
    <property type="protein sequence ID" value="MhA1_Contig1147.frz3.gene1"/>
    <property type="gene ID" value="MhA1_Contig1147.frz3.gene1"/>
</dbReference>
<dbReference type="InterPro" id="IPR001873">
    <property type="entry name" value="ENaC"/>
</dbReference>
<evidence type="ECO:0000256" key="11">
    <source>
        <dbReference type="ARBA" id="ARBA00023201"/>
    </source>
</evidence>
<evidence type="ECO:0000256" key="8">
    <source>
        <dbReference type="ARBA" id="ARBA00023065"/>
    </source>
</evidence>
<feature type="compositionally biased region" description="Polar residues" evidence="14">
    <location>
        <begin position="63"/>
        <end position="74"/>
    </location>
</feature>
<evidence type="ECO:0000256" key="10">
    <source>
        <dbReference type="ARBA" id="ARBA00023180"/>
    </source>
</evidence>
<dbReference type="GO" id="GO:0015280">
    <property type="term" value="F:ligand-gated sodium channel activity"/>
    <property type="evidence" value="ECO:0007669"/>
    <property type="project" value="TreeGrafter"/>
</dbReference>
<keyword evidence="6 15" id="KW-1133">Transmembrane helix</keyword>
<feature type="region of interest" description="Disordered" evidence="14">
    <location>
        <begin position="635"/>
        <end position="689"/>
    </location>
</feature>
<dbReference type="PRINTS" id="PR01078">
    <property type="entry name" value="AMINACHANNEL"/>
</dbReference>
<keyword evidence="5 13" id="KW-0812">Transmembrane</keyword>
<keyword evidence="3 13" id="KW-0813">Transport</keyword>
<feature type="compositionally biased region" description="Low complexity" evidence="14">
    <location>
        <begin position="29"/>
        <end position="40"/>
    </location>
</feature>
<evidence type="ECO:0000256" key="14">
    <source>
        <dbReference type="SAM" id="MobiDB-lite"/>
    </source>
</evidence>
<evidence type="ECO:0000256" key="13">
    <source>
        <dbReference type="RuleBase" id="RU000679"/>
    </source>
</evidence>
<accession>A0A1I8B0S4</accession>
<feature type="region of interest" description="Disordered" evidence="14">
    <location>
        <begin position="1"/>
        <end position="40"/>
    </location>
</feature>
<feature type="compositionally biased region" description="Basic and acidic residues" evidence="14">
    <location>
        <begin position="7"/>
        <end position="28"/>
    </location>
</feature>
<evidence type="ECO:0000256" key="1">
    <source>
        <dbReference type="ARBA" id="ARBA00004141"/>
    </source>
</evidence>
<evidence type="ECO:0000256" key="3">
    <source>
        <dbReference type="ARBA" id="ARBA00022448"/>
    </source>
</evidence>
<evidence type="ECO:0000256" key="5">
    <source>
        <dbReference type="ARBA" id="ARBA00022692"/>
    </source>
</evidence>
<organism evidence="16 17">
    <name type="scientific">Meloidogyne hapla</name>
    <name type="common">Root-knot nematode worm</name>
    <dbReference type="NCBI Taxonomy" id="6305"/>
    <lineage>
        <taxon>Eukaryota</taxon>
        <taxon>Metazoa</taxon>
        <taxon>Ecdysozoa</taxon>
        <taxon>Nematoda</taxon>
        <taxon>Chromadorea</taxon>
        <taxon>Rhabditida</taxon>
        <taxon>Tylenchina</taxon>
        <taxon>Tylenchomorpha</taxon>
        <taxon>Tylenchoidea</taxon>
        <taxon>Meloidogynidae</taxon>
        <taxon>Meloidogyninae</taxon>
        <taxon>Meloidogyne</taxon>
    </lineage>
</organism>
<protein>
    <submittedName>
        <fullName evidence="17">Amiloride-sensitive sodium channel</fullName>
    </submittedName>
</protein>
<dbReference type="Pfam" id="PF00858">
    <property type="entry name" value="ASC"/>
    <property type="match status" value="1"/>
</dbReference>
<evidence type="ECO:0000256" key="2">
    <source>
        <dbReference type="ARBA" id="ARBA00007193"/>
    </source>
</evidence>
<evidence type="ECO:0000256" key="7">
    <source>
        <dbReference type="ARBA" id="ARBA00023053"/>
    </source>
</evidence>
<dbReference type="Proteomes" id="UP000095281">
    <property type="component" value="Unplaced"/>
</dbReference>
<keyword evidence="12 13" id="KW-0407">Ion channel</keyword>
<dbReference type="GO" id="GO:0005886">
    <property type="term" value="C:plasma membrane"/>
    <property type="evidence" value="ECO:0007669"/>
    <property type="project" value="TreeGrafter"/>
</dbReference>
<dbReference type="Gene3D" id="1.10.287.770">
    <property type="entry name" value="YojJ-like"/>
    <property type="match status" value="1"/>
</dbReference>